<keyword evidence="2" id="KW-1185">Reference proteome</keyword>
<sequence length="61" mass="6647">MGEYRFFKVNPGGMIDSGTRERLPDDDAAIARARALADNGGVEVWAGSRRIAKLPPQRMSA</sequence>
<dbReference type="AlphaFoldDB" id="A0A552U9C0"/>
<dbReference type="EMBL" id="VJWA01000002">
    <property type="protein sequence ID" value="TRW14813.1"/>
    <property type="molecule type" value="Genomic_DNA"/>
</dbReference>
<gene>
    <name evidence="1" type="ORF">FMM06_14140</name>
</gene>
<comment type="caution">
    <text evidence="1">The sequence shown here is derived from an EMBL/GenBank/DDBJ whole genome shotgun (WGS) entry which is preliminary data.</text>
</comment>
<organism evidence="1 2">
    <name type="scientific">Glacieibacterium frigidum</name>
    <dbReference type="NCBI Taxonomy" id="2593303"/>
    <lineage>
        <taxon>Bacteria</taxon>
        <taxon>Pseudomonadati</taxon>
        <taxon>Pseudomonadota</taxon>
        <taxon>Alphaproteobacteria</taxon>
        <taxon>Sphingomonadales</taxon>
        <taxon>Sphingosinicellaceae</taxon>
        <taxon>Glacieibacterium</taxon>
    </lineage>
</organism>
<dbReference type="Proteomes" id="UP000317894">
    <property type="component" value="Unassembled WGS sequence"/>
</dbReference>
<name>A0A552U9C0_9SPHN</name>
<protein>
    <submittedName>
        <fullName evidence="1">Uncharacterized protein</fullName>
    </submittedName>
</protein>
<evidence type="ECO:0000313" key="2">
    <source>
        <dbReference type="Proteomes" id="UP000317894"/>
    </source>
</evidence>
<dbReference type="RefSeq" id="WP_144334983.1">
    <property type="nucleotide sequence ID" value="NZ_VJWA01000002.1"/>
</dbReference>
<accession>A0A552U9C0</accession>
<proteinExistence type="predicted"/>
<reference evidence="1 2" key="1">
    <citation type="submission" date="2019-07" db="EMBL/GenBank/DDBJ databases">
        <title>Novel species isolated from glacier.</title>
        <authorList>
            <person name="Liu Q."/>
            <person name="Xin Y.-H."/>
        </authorList>
    </citation>
    <scope>NUCLEOTIDE SEQUENCE [LARGE SCALE GENOMIC DNA]</scope>
    <source>
        <strain evidence="1 2">LB1R16</strain>
    </source>
</reference>
<evidence type="ECO:0000313" key="1">
    <source>
        <dbReference type="EMBL" id="TRW14813.1"/>
    </source>
</evidence>